<evidence type="ECO:0000256" key="3">
    <source>
        <dbReference type="ARBA" id="ARBA00023163"/>
    </source>
</evidence>
<dbReference type="RefSeq" id="WP_010624006.1">
    <property type="nucleotide sequence ID" value="NZ_AZFA01000002.1"/>
</dbReference>
<evidence type="ECO:0000313" key="5">
    <source>
        <dbReference type="EMBL" id="KRL68165.1"/>
    </source>
</evidence>
<evidence type="ECO:0000256" key="1">
    <source>
        <dbReference type="ARBA" id="ARBA00023015"/>
    </source>
</evidence>
<dbReference type="AlphaFoldDB" id="A0A0R1SPG3"/>
<dbReference type="Pfam" id="PF01047">
    <property type="entry name" value="MarR"/>
    <property type="match status" value="1"/>
</dbReference>
<accession>A0A0R1SPG3</accession>
<protein>
    <submittedName>
        <fullName evidence="5">MarR family transcriptional regulator</fullName>
    </submittedName>
</protein>
<dbReference type="InterPro" id="IPR036390">
    <property type="entry name" value="WH_DNA-bd_sf"/>
</dbReference>
<evidence type="ECO:0000259" key="4">
    <source>
        <dbReference type="PROSITE" id="PS50995"/>
    </source>
</evidence>
<dbReference type="SUPFAM" id="SSF46785">
    <property type="entry name" value="Winged helix' DNA-binding domain"/>
    <property type="match status" value="1"/>
</dbReference>
<dbReference type="PROSITE" id="PS50995">
    <property type="entry name" value="HTH_MARR_2"/>
    <property type="match status" value="1"/>
</dbReference>
<keyword evidence="3" id="KW-0804">Transcription</keyword>
<feature type="domain" description="HTH marR-type" evidence="4">
    <location>
        <begin position="1"/>
        <end position="133"/>
    </location>
</feature>
<gene>
    <name evidence="5" type="ORF">FC27_GL000906</name>
</gene>
<dbReference type="InterPro" id="IPR023187">
    <property type="entry name" value="Tscrpt_reg_MarR-type_CS"/>
</dbReference>
<dbReference type="PRINTS" id="PR00598">
    <property type="entry name" value="HTHMARR"/>
</dbReference>
<organism evidence="5 6">
    <name type="scientific">Companilactobacillus versmoldensis DSM 14857 = KCTC 3814</name>
    <dbReference type="NCBI Taxonomy" id="1423815"/>
    <lineage>
        <taxon>Bacteria</taxon>
        <taxon>Bacillati</taxon>
        <taxon>Bacillota</taxon>
        <taxon>Bacilli</taxon>
        <taxon>Lactobacillales</taxon>
        <taxon>Lactobacillaceae</taxon>
        <taxon>Companilactobacillus</taxon>
    </lineage>
</organism>
<dbReference type="InterPro" id="IPR036388">
    <property type="entry name" value="WH-like_DNA-bd_sf"/>
</dbReference>
<reference evidence="5 6" key="1">
    <citation type="journal article" date="2015" name="Genome Announc.">
        <title>Expanding the biotechnology potential of lactobacilli through comparative genomics of 213 strains and associated genera.</title>
        <authorList>
            <person name="Sun Z."/>
            <person name="Harris H.M."/>
            <person name="McCann A."/>
            <person name="Guo C."/>
            <person name="Argimon S."/>
            <person name="Zhang W."/>
            <person name="Yang X."/>
            <person name="Jeffery I.B."/>
            <person name="Cooney J.C."/>
            <person name="Kagawa T.F."/>
            <person name="Liu W."/>
            <person name="Song Y."/>
            <person name="Salvetti E."/>
            <person name="Wrobel A."/>
            <person name="Rasinkangas P."/>
            <person name="Parkhill J."/>
            <person name="Rea M.C."/>
            <person name="O'Sullivan O."/>
            <person name="Ritari J."/>
            <person name="Douillard F.P."/>
            <person name="Paul Ross R."/>
            <person name="Yang R."/>
            <person name="Briner A.E."/>
            <person name="Felis G.E."/>
            <person name="de Vos W.M."/>
            <person name="Barrangou R."/>
            <person name="Klaenhammer T.R."/>
            <person name="Caufield P.W."/>
            <person name="Cui Y."/>
            <person name="Zhang H."/>
            <person name="O'Toole P.W."/>
        </authorList>
    </citation>
    <scope>NUCLEOTIDE SEQUENCE [LARGE SCALE GENOMIC DNA]</scope>
    <source>
        <strain evidence="5 6">DSM 14857</strain>
    </source>
</reference>
<dbReference type="eggNOG" id="COG1846">
    <property type="taxonomic scope" value="Bacteria"/>
</dbReference>
<evidence type="ECO:0000313" key="6">
    <source>
        <dbReference type="Proteomes" id="UP000051647"/>
    </source>
</evidence>
<keyword evidence="1" id="KW-0805">Transcription regulation</keyword>
<dbReference type="GO" id="GO:0003700">
    <property type="term" value="F:DNA-binding transcription factor activity"/>
    <property type="evidence" value="ECO:0007669"/>
    <property type="project" value="InterPro"/>
</dbReference>
<sequence length="150" mass="17376">MTEILRPIGVIFRALDSIANIEFQDIDLSRRQYLYLTRICEQPGIILEQLADLVKVDKTTVTRALQKLEKKGLIVRKNLPGDRKSKQIFPTESAQKIYPQLQREEAYSNQTALKGLSADEQSQLESLLNRVAENVDDDWHQVKKGYQRKY</sequence>
<dbReference type="Gene3D" id="1.10.10.10">
    <property type="entry name" value="Winged helix-like DNA-binding domain superfamily/Winged helix DNA-binding domain"/>
    <property type="match status" value="1"/>
</dbReference>
<name>A0A0R1SPG3_9LACO</name>
<dbReference type="STRING" id="1423815.FC27_GL000906"/>
<dbReference type="PROSITE" id="PS01117">
    <property type="entry name" value="HTH_MARR_1"/>
    <property type="match status" value="1"/>
</dbReference>
<dbReference type="PANTHER" id="PTHR42756">
    <property type="entry name" value="TRANSCRIPTIONAL REGULATOR, MARR"/>
    <property type="match status" value="1"/>
</dbReference>
<dbReference type="PATRIC" id="fig|1423815.3.peg.926"/>
<dbReference type="SMART" id="SM00347">
    <property type="entry name" value="HTH_MARR"/>
    <property type="match status" value="1"/>
</dbReference>
<dbReference type="Proteomes" id="UP000051647">
    <property type="component" value="Unassembled WGS sequence"/>
</dbReference>
<comment type="caution">
    <text evidence="5">The sequence shown here is derived from an EMBL/GenBank/DDBJ whole genome shotgun (WGS) entry which is preliminary data.</text>
</comment>
<evidence type="ECO:0000256" key="2">
    <source>
        <dbReference type="ARBA" id="ARBA00023125"/>
    </source>
</evidence>
<dbReference type="PANTHER" id="PTHR42756:SF2">
    <property type="entry name" value="MARR FAMILY REGULATORY PROTEIN"/>
    <property type="match status" value="1"/>
</dbReference>
<keyword evidence="6" id="KW-1185">Reference proteome</keyword>
<keyword evidence="2" id="KW-0238">DNA-binding</keyword>
<dbReference type="GO" id="GO:0003677">
    <property type="term" value="F:DNA binding"/>
    <property type="evidence" value="ECO:0007669"/>
    <property type="project" value="UniProtKB-KW"/>
</dbReference>
<dbReference type="InterPro" id="IPR000835">
    <property type="entry name" value="HTH_MarR-typ"/>
</dbReference>
<dbReference type="EMBL" id="AZFA01000002">
    <property type="protein sequence ID" value="KRL68165.1"/>
    <property type="molecule type" value="Genomic_DNA"/>
</dbReference>
<proteinExistence type="predicted"/>
<dbReference type="OrthoDB" id="6462103at2"/>